<dbReference type="Proteomes" id="UP001457282">
    <property type="component" value="Unassembled WGS sequence"/>
</dbReference>
<dbReference type="AlphaFoldDB" id="A0AAW1YQ59"/>
<gene>
    <name evidence="1" type="ORF">M0R45_006361</name>
</gene>
<reference evidence="1 2" key="1">
    <citation type="journal article" date="2023" name="G3 (Bethesda)">
        <title>A chromosome-length genome assembly and annotation of blackberry (Rubus argutus, cv. 'Hillquist').</title>
        <authorList>
            <person name="Bruna T."/>
            <person name="Aryal R."/>
            <person name="Dudchenko O."/>
            <person name="Sargent D.J."/>
            <person name="Mead D."/>
            <person name="Buti M."/>
            <person name="Cavallini A."/>
            <person name="Hytonen T."/>
            <person name="Andres J."/>
            <person name="Pham M."/>
            <person name="Weisz D."/>
            <person name="Mascagni F."/>
            <person name="Usai G."/>
            <person name="Natali L."/>
            <person name="Bassil N."/>
            <person name="Fernandez G.E."/>
            <person name="Lomsadze A."/>
            <person name="Armour M."/>
            <person name="Olukolu B."/>
            <person name="Poorten T."/>
            <person name="Britton C."/>
            <person name="Davik J."/>
            <person name="Ashrafi H."/>
            <person name="Aiden E.L."/>
            <person name="Borodovsky M."/>
            <person name="Worthington M."/>
        </authorList>
    </citation>
    <scope>NUCLEOTIDE SEQUENCE [LARGE SCALE GENOMIC DNA]</scope>
    <source>
        <strain evidence="1">PI 553951</strain>
    </source>
</reference>
<evidence type="ECO:0000313" key="1">
    <source>
        <dbReference type="EMBL" id="KAK9950895.1"/>
    </source>
</evidence>
<comment type="caution">
    <text evidence="1">The sequence shown here is derived from an EMBL/GenBank/DDBJ whole genome shotgun (WGS) entry which is preliminary data.</text>
</comment>
<protein>
    <submittedName>
        <fullName evidence="1">Uncharacterized protein</fullName>
    </submittedName>
</protein>
<proteinExistence type="predicted"/>
<organism evidence="1 2">
    <name type="scientific">Rubus argutus</name>
    <name type="common">Southern blackberry</name>
    <dbReference type="NCBI Taxonomy" id="59490"/>
    <lineage>
        <taxon>Eukaryota</taxon>
        <taxon>Viridiplantae</taxon>
        <taxon>Streptophyta</taxon>
        <taxon>Embryophyta</taxon>
        <taxon>Tracheophyta</taxon>
        <taxon>Spermatophyta</taxon>
        <taxon>Magnoliopsida</taxon>
        <taxon>eudicotyledons</taxon>
        <taxon>Gunneridae</taxon>
        <taxon>Pentapetalae</taxon>
        <taxon>rosids</taxon>
        <taxon>fabids</taxon>
        <taxon>Rosales</taxon>
        <taxon>Rosaceae</taxon>
        <taxon>Rosoideae</taxon>
        <taxon>Rosoideae incertae sedis</taxon>
        <taxon>Rubus</taxon>
    </lineage>
</organism>
<dbReference type="EMBL" id="JBEDUW010000001">
    <property type="protein sequence ID" value="KAK9950895.1"/>
    <property type="molecule type" value="Genomic_DNA"/>
</dbReference>
<keyword evidence="2" id="KW-1185">Reference proteome</keyword>
<sequence>MARHVTSFSELFSSSTSETQIFEGLEEIIPPGVLANLAANAPIEPQPEQPLVPIPEAEPLAQPEGGFLEMIQYVESFAQPEAELAQPEAEQQAYIQAADQPVQPEVGPSQRRALKSKRYSHFQLRALSDFIGGAPEPNIRAEDLCSVSRLDCPMKKINKWIDKHSTPPVQSDEQLIAELISRNEEL</sequence>
<name>A0AAW1YQ59_RUBAR</name>
<accession>A0AAW1YQ59</accession>
<evidence type="ECO:0000313" key="2">
    <source>
        <dbReference type="Proteomes" id="UP001457282"/>
    </source>
</evidence>